<sequence>MTSSLLNEIKMEIRSLLISSQNGLLENELCRDYSLFNSQRSLPYQTFGYLTVTDFLNSLNDILYRSPDGYIHPIVDQSTKHIFKLVQQQRTKKKTTKTKIKQQEYKHIQQSKAIITCNKQKRAVPSIITSSQQMYRADDIIKPSPMVKQMKIMYENKVKKEAQSFVRLKSPIKDAAPKFEQIKLTNDFLRNLLIHFQRQQQ</sequence>
<keyword evidence="3" id="KW-1185">Reference proteome</keyword>
<dbReference type="Pfam" id="PF12872">
    <property type="entry name" value="OST-HTH"/>
    <property type="match status" value="1"/>
</dbReference>
<dbReference type="EMBL" id="CAJNOM010000057">
    <property type="protein sequence ID" value="CAF0942995.1"/>
    <property type="molecule type" value="Genomic_DNA"/>
</dbReference>
<dbReference type="AlphaFoldDB" id="A0A814CJE5"/>
<proteinExistence type="predicted"/>
<dbReference type="PROSITE" id="PS51644">
    <property type="entry name" value="HTH_OST"/>
    <property type="match status" value="1"/>
</dbReference>
<dbReference type="InterPro" id="IPR041966">
    <property type="entry name" value="LOTUS-like"/>
</dbReference>
<dbReference type="OrthoDB" id="10034606at2759"/>
<name>A0A814CJE5_9BILA</name>
<evidence type="ECO:0000313" key="3">
    <source>
        <dbReference type="Proteomes" id="UP000663832"/>
    </source>
</evidence>
<feature type="domain" description="HTH OST-type" evidence="1">
    <location>
        <begin position="5"/>
        <end position="81"/>
    </location>
</feature>
<evidence type="ECO:0000259" key="1">
    <source>
        <dbReference type="PROSITE" id="PS51644"/>
    </source>
</evidence>
<protein>
    <recommendedName>
        <fullName evidence="1">HTH OST-type domain-containing protein</fullName>
    </recommendedName>
</protein>
<organism evidence="2 3">
    <name type="scientific">Adineta steineri</name>
    <dbReference type="NCBI Taxonomy" id="433720"/>
    <lineage>
        <taxon>Eukaryota</taxon>
        <taxon>Metazoa</taxon>
        <taxon>Spiralia</taxon>
        <taxon>Gnathifera</taxon>
        <taxon>Rotifera</taxon>
        <taxon>Eurotatoria</taxon>
        <taxon>Bdelloidea</taxon>
        <taxon>Adinetida</taxon>
        <taxon>Adinetidae</taxon>
        <taxon>Adineta</taxon>
    </lineage>
</organism>
<comment type="caution">
    <text evidence="2">The sequence shown here is derived from an EMBL/GenBank/DDBJ whole genome shotgun (WGS) entry which is preliminary data.</text>
</comment>
<accession>A0A814CJE5</accession>
<dbReference type="InterPro" id="IPR025605">
    <property type="entry name" value="OST-HTH/LOTUS_dom"/>
</dbReference>
<evidence type="ECO:0000313" key="2">
    <source>
        <dbReference type="EMBL" id="CAF0942995.1"/>
    </source>
</evidence>
<reference evidence="2" key="1">
    <citation type="submission" date="2021-02" db="EMBL/GenBank/DDBJ databases">
        <authorList>
            <person name="Nowell W R."/>
        </authorList>
    </citation>
    <scope>NUCLEOTIDE SEQUENCE</scope>
</reference>
<dbReference type="Proteomes" id="UP000663832">
    <property type="component" value="Unassembled WGS sequence"/>
</dbReference>
<gene>
    <name evidence="2" type="ORF">QVE165_LOCUS11767</name>
</gene>
<dbReference type="Gene3D" id="3.30.420.610">
    <property type="entry name" value="LOTUS domain-like"/>
    <property type="match status" value="1"/>
</dbReference>